<dbReference type="RefSeq" id="WP_133572411.1">
    <property type="nucleotide sequence ID" value="NZ_SNYR01000002.1"/>
</dbReference>
<dbReference type="OrthoDB" id="7942036at2"/>
<evidence type="ECO:0000256" key="3">
    <source>
        <dbReference type="ARBA" id="ARBA00022692"/>
    </source>
</evidence>
<feature type="transmembrane region" description="Helical" evidence="6">
    <location>
        <begin position="257"/>
        <end position="286"/>
    </location>
</feature>
<evidence type="ECO:0000256" key="6">
    <source>
        <dbReference type="SAM" id="Phobius"/>
    </source>
</evidence>
<evidence type="ECO:0000256" key="5">
    <source>
        <dbReference type="ARBA" id="ARBA00023136"/>
    </source>
</evidence>
<dbReference type="AlphaFoldDB" id="A0A4R6VJF1"/>
<evidence type="ECO:0000313" key="8">
    <source>
        <dbReference type="Proteomes" id="UP000295391"/>
    </source>
</evidence>
<feature type="transmembrane region" description="Helical" evidence="6">
    <location>
        <begin position="44"/>
        <end position="70"/>
    </location>
</feature>
<evidence type="ECO:0000313" key="7">
    <source>
        <dbReference type="EMBL" id="TDQ63749.1"/>
    </source>
</evidence>
<name>A0A4R6VJF1_9HYPH</name>
<accession>A0A4R6VJF1</accession>
<feature type="transmembrane region" description="Helical" evidence="6">
    <location>
        <begin position="337"/>
        <end position="361"/>
    </location>
</feature>
<keyword evidence="2" id="KW-1003">Cell membrane</keyword>
<sequence>MGERRQLASKSALIFAVRIGGAGVIFLAQAMIARLWGAAQLGEYLLAIAAANLMAIALPLGFQTVGSYFAAEYKAKNDGTTLSRFAVLAYGMAIFPGLALLYIVGQLIHLIGPAGTLLQGIWPTIAMMAFGTAIVNLNGAILVGLKKPFFGLFADTIFRPLFIVLGILIVLFIGVEDDRVGALIWWVAIFYLGLAMLHFFVTIKAIRELPRDTEMPAKEMQRWWVYALPWIIVALSSDFFFDIDLLLLSGLLDKEQIAIFGVCARIFVLASFGIIAIGAVVSPDLLDAEEKKDFAALEAKIGDANLVGTGLAIVLTIGVMIFSPLVFYFFGPEFNQGVMPLTILCSALIARAAFGPGAVILSSRKKPYASLPAILLGLVVLLVANYILVPMFGLVGAASAAAISFIIGAGAIWLTTWRLTGLNVSLAPAVKKYLVRDAQS</sequence>
<comment type="subcellular location">
    <subcellularLocation>
        <location evidence="1">Cell membrane</location>
        <topology evidence="1">Multi-pass membrane protein</topology>
    </subcellularLocation>
</comment>
<organism evidence="7 8">
    <name type="scientific">Maritalea mobilis</name>
    <dbReference type="NCBI Taxonomy" id="483324"/>
    <lineage>
        <taxon>Bacteria</taxon>
        <taxon>Pseudomonadati</taxon>
        <taxon>Pseudomonadota</taxon>
        <taxon>Alphaproteobacteria</taxon>
        <taxon>Hyphomicrobiales</taxon>
        <taxon>Devosiaceae</taxon>
        <taxon>Maritalea</taxon>
    </lineage>
</organism>
<feature type="transmembrane region" description="Helical" evidence="6">
    <location>
        <begin position="306"/>
        <end position="331"/>
    </location>
</feature>
<keyword evidence="5 6" id="KW-0472">Membrane</keyword>
<dbReference type="GO" id="GO:0005886">
    <property type="term" value="C:plasma membrane"/>
    <property type="evidence" value="ECO:0007669"/>
    <property type="project" value="UniProtKB-SubCell"/>
</dbReference>
<evidence type="ECO:0000256" key="2">
    <source>
        <dbReference type="ARBA" id="ARBA00022475"/>
    </source>
</evidence>
<dbReference type="PANTHER" id="PTHR30250">
    <property type="entry name" value="PST FAMILY PREDICTED COLANIC ACID TRANSPORTER"/>
    <property type="match status" value="1"/>
</dbReference>
<proteinExistence type="predicted"/>
<feature type="transmembrane region" description="Helical" evidence="6">
    <location>
        <begin position="12"/>
        <end position="32"/>
    </location>
</feature>
<feature type="transmembrane region" description="Helical" evidence="6">
    <location>
        <begin position="368"/>
        <end position="388"/>
    </location>
</feature>
<dbReference type="Proteomes" id="UP000295391">
    <property type="component" value="Unassembled WGS sequence"/>
</dbReference>
<feature type="transmembrane region" description="Helical" evidence="6">
    <location>
        <begin position="125"/>
        <end position="145"/>
    </location>
</feature>
<dbReference type="EMBL" id="SNYR01000002">
    <property type="protein sequence ID" value="TDQ63749.1"/>
    <property type="molecule type" value="Genomic_DNA"/>
</dbReference>
<dbReference type="InterPro" id="IPR050833">
    <property type="entry name" value="Poly_Biosynth_Transport"/>
</dbReference>
<evidence type="ECO:0000256" key="4">
    <source>
        <dbReference type="ARBA" id="ARBA00022989"/>
    </source>
</evidence>
<feature type="transmembrane region" description="Helical" evidence="6">
    <location>
        <begin position="181"/>
        <end position="203"/>
    </location>
</feature>
<feature type="transmembrane region" description="Helical" evidence="6">
    <location>
        <begin position="394"/>
        <end position="414"/>
    </location>
</feature>
<feature type="transmembrane region" description="Helical" evidence="6">
    <location>
        <begin position="82"/>
        <end position="105"/>
    </location>
</feature>
<protein>
    <submittedName>
        <fullName evidence="7">O-antigen/teichoic acid export membrane protein</fullName>
    </submittedName>
</protein>
<comment type="caution">
    <text evidence="7">The sequence shown here is derived from an EMBL/GenBank/DDBJ whole genome shotgun (WGS) entry which is preliminary data.</text>
</comment>
<evidence type="ECO:0000256" key="1">
    <source>
        <dbReference type="ARBA" id="ARBA00004651"/>
    </source>
</evidence>
<dbReference type="PANTHER" id="PTHR30250:SF11">
    <property type="entry name" value="O-ANTIGEN TRANSPORTER-RELATED"/>
    <property type="match status" value="1"/>
</dbReference>
<feature type="transmembrane region" description="Helical" evidence="6">
    <location>
        <begin position="223"/>
        <end position="241"/>
    </location>
</feature>
<reference evidence="7 8" key="1">
    <citation type="submission" date="2019-03" db="EMBL/GenBank/DDBJ databases">
        <title>Genomic Encyclopedia of Type Strains, Phase III (KMG-III): the genomes of soil and plant-associated and newly described type strains.</title>
        <authorList>
            <person name="Whitman W."/>
        </authorList>
    </citation>
    <scope>NUCLEOTIDE SEQUENCE [LARGE SCALE GENOMIC DNA]</scope>
    <source>
        <strain evidence="7 8">CGMCC 1.7002</strain>
    </source>
</reference>
<keyword evidence="8" id="KW-1185">Reference proteome</keyword>
<keyword evidence="3 6" id="KW-0812">Transmembrane</keyword>
<gene>
    <name evidence="7" type="ORF">ATL17_1757</name>
</gene>
<feature type="transmembrane region" description="Helical" evidence="6">
    <location>
        <begin position="157"/>
        <end position="175"/>
    </location>
</feature>
<keyword evidence="4 6" id="KW-1133">Transmembrane helix</keyword>